<dbReference type="Proteomes" id="UP000325755">
    <property type="component" value="Chromosome"/>
</dbReference>
<evidence type="ECO:0000313" key="10">
    <source>
        <dbReference type="Proteomes" id="UP000325755"/>
    </source>
</evidence>
<feature type="transmembrane region" description="Helical" evidence="8">
    <location>
        <begin position="21"/>
        <end position="39"/>
    </location>
</feature>
<keyword evidence="6 8" id="KW-1133">Transmembrane helix</keyword>
<feature type="transmembrane region" description="Helical" evidence="8">
    <location>
        <begin position="45"/>
        <end position="63"/>
    </location>
</feature>
<dbReference type="PANTHER" id="PTHR21716:SF53">
    <property type="entry name" value="PERMEASE PERM-RELATED"/>
    <property type="match status" value="1"/>
</dbReference>
<dbReference type="KEGG" id="mmob:F6R98_13090"/>
<feature type="transmembrane region" description="Helical" evidence="8">
    <location>
        <begin position="254"/>
        <end position="275"/>
    </location>
</feature>
<dbReference type="InterPro" id="IPR002549">
    <property type="entry name" value="AI-2E-like"/>
</dbReference>
<evidence type="ECO:0000256" key="7">
    <source>
        <dbReference type="ARBA" id="ARBA00023136"/>
    </source>
</evidence>
<dbReference type="Pfam" id="PF01594">
    <property type="entry name" value="AI-2E_transport"/>
    <property type="match status" value="1"/>
</dbReference>
<feature type="transmembrane region" description="Helical" evidence="8">
    <location>
        <begin position="316"/>
        <end position="345"/>
    </location>
</feature>
<evidence type="ECO:0000256" key="4">
    <source>
        <dbReference type="ARBA" id="ARBA00022475"/>
    </source>
</evidence>
<comment type="subcellular location">
    <subcellularLocation>
        <location evidence="1">Cell membrane</location>
        <topology evidence="1">Multi-pass membrane protein</topology>
    </subcellularLocation>
</comment>
<evidence type="ECO:0000256" key="2">
    <source>
        <dbReference type="ARBA" id="ARBA00009773"/>
    </source>
</evidence>
<sequence length="361" mass="40236">MKVIIEWLSNWVRCIFPNVQAVSFATLLVVGVLCVVTLGNLLMPVFAAAVIAYLLDSLVRLAVRERIPRTLAVVMVYLFFLALVFFVLIGLLPLLYQQVGELIKQLPAMMSQVQLFVMQLPQHHPSLITAKQVDEIIATLRSELLSYGQSLLTYSWASLLSVITLTVYTILVPLLVFFFLKDKQEILAWFARYLPKGHDVSLQVWHEVDTQIGNYVRGKFLEIAILLVVTYVTFSLMGLNYALLLAVLIGLSVIIPYIGATLVTFPVILVALFQWGAGDEFFYLMLAYTIIQGLDGVVLVPLLFSEVVNLHPAAIMLAILFFGGVGGFWGVFFAIPLATLVQAVLTAWPKFSNKNVCSPDY</sequence>
<dbReference type="GO" id="GO:0005886">
    <property type="term" value="C:plasma membrane"/>
    <property type="evidence" value="ECO:0007669"/>
    <property type="project" value="UniProtKB-SubCell"/>
</dbReference>
<dbReference type="OrthoDB" id="5562213at2"/>
<evidence type="ECO:0000256" key="3">
    <source>
        <dbReference type="ARBA" id="ARBA00022448"/>
    </source>
</evidence>
<gene>
    <name evidence="9" type="ORF">F6R98_13090</name>
</gene>
<dbReference type="InParanoid" id="A0A5Q0BMU5"/>
<evidence type="ECO:0000256" key="6">
    <source>
        <dbReference type="ARBA" id="ARBA00022989"/>
    </source>
</evidence>
<feature type="transmembrane region" description="Helical" evidence="8">
    <location>
        <begin position="70"/>
        <end position="96"/>
    </location>
</feature>
<dbReference type="GO" id="GO:0055085">
    <property type="term" value="P:transmembrane transport"/>
    <property type="evidence" value="ECO:0007669"/>
    <property type="project" value="TreeGrafter"/>
</dbReference>
<dbReference type="AlphaFoldDB" id="A0A5Q0BMU5"/>
<evidence type="ECO:0000313" key="9">
    <source>
        <dbReference type="EMBL" id="QFY43438.1"/>
    </source>
</evidence>
<evidence type="ECO:0000256" key="1">
    <source>
        <dbReference type="ARBA" id="ARBA00004651"/>
    </source>
</evidence>
<accession>A0A5Q0BMU5</accession>
<evidence type="ECO:0000256" key="5">
    <source>
        <dbReference type="ARBA" id="ARBA00022692"/>
    </source>
</evidence>
<dbReference type="FunCoup" id="A0A5Q0BMU5">
    <property type="interactions" value="175"/>
</dbReference>
<proteinExistence type="inferred from homology"/>
<feature type="transmembrane region" description="Helical" evidence="8">
    <location>
        <begin position="223"/>
        <end position="248"/>
    </location>
</feature>
<keyword evidence="4" id="KW-1003">Cell membrane</keyword>
<feature type="transmembrane region" description="Helical" evidence="8">
    <location>
        <begin position="282"/>
        <end position="304"/>
    </location>
</feature>
<organism evidence="9 10">
    <name type="scientific">Candidatus Methylospira mobilis</name>
    <dbReference type="NCBI Taxonomy" id="1808979"/>
    <lineage>
        <taxon>Bacteria</taxon>
        <taxon>Pseudomonadati</taxon>
        <taxon>Pseudomonadota</taxon>
        <taxon>Gammaproteobacteria</taxon>
        <taxon>Methylococcales</taxon>
        <taxon>Methylococcaceae</taxon>
        <taxon>Candidatus Methylospira</taxon>
    </lineage>
</organism>
<keyword evidence="3" id="KW-0813">Transport</keyword>
<feature type="transmembrane region" description="Helical" evidence="8">
    <location>
        <begin position="154"/>
        <end position="180"/>
    </location>
</feature>
<keyword evidence="5 8" id="KW-0812">Transmembrane</keyword>
<reference evidence="9 10" key="1">
    <citation type="submission" date="2019-09" db="EMBL/GenBank/DDBJ databases">
        <title>Ecophysiology of the spiral-shaped methanotroph Methylospira mobilis as revealed by the complete genome sequence.</title>
        <authorList>
            <person name="Oshkin I.Y."/>
            <person name="Dedysh S.N."/>
            <person name="Miroshnikov K."/>
            <person name="Danilova O.V."/>
            <person name="Hakobyan A."/>
            <person name="Liesack W."/>
        </authorList>
    </citation>
    <scope>NUCLEOTIDE SEQUENCE [LARGE SCALE GENOMIC DNA]</scope>
    <source>
        <strain evidence="9 10">Shm1</strain>
    </source>
</reference>
<keyword evidence="7 8" id="KW-0472">Membrane</keyword>
<keyword evidence="10" id="KW-1185">Reference proteome</keyword>
<protein>
    <submittedName>
        <fullName evidence="9">AI-2E family transporter</fullName>
    </submittedName>
</protein>
<dbReference type="PANTHER" id="PTHR21716">
    <property type="entry name" value="TRANSMEMBRANE PROTEIN"/>
    <property type="match status" value="1"/>
</dbReference>
<comment type="similarity">
    <text evidence="2">Belongs to the autoinducer-2 exporter (AI-2E) (TC 2.A.86) family.</text>
</comment>
<evidence type="ECO:0000256" key="8">
    <source>
        <dbReference type="SAM" id="Phobius"/>
    </source>
</evidence>
<dbReference type="EMBL" id="CP044205">
    <property type="protein sequence ID" value="QFY43438.1"/>
    <property type="molecule type" value="Genomic_DNA"/>
</dbReference>
<dbReference type="RefSeq" id="WP_153249421.1">
    <property type="nucleotide sequence ID" value="NZ_CP044205.1"/>
</dbReference>
<name>A0A5Q0BMU5_9GAMM</name>